<dbReference type="Proteomes" id="UP000309038">
    <property type="component" value="Unassembled WGS sequence"/>
</dbReference>
<feature type="transmembrane region" description="Helical" evidence="2">
    <location>
        <begin position="101"/>
        <end position="117"/>
    </location>
</feature>
<feature type="compositionally biased region" description="Low complexity" evidence="1">
    <location>
        <begin position="11"/>
        <end position="20"/>
    </location>
</feature>
<dbReference type="PANTHER" id="PTHR42024">
    <property type="entry name" value="AMINO ACID PERMEASE_ SLC12A DOMAIN-CONTAINING PROTEIN"/>
    <property type="match status" value="1"/>
</dbReference>
<comment type="caution">
    <text evidence="3">The sequence shown here is derived from an EMBL/GenBank/DDBJ whole genome shotgun (WGS) entry which is preliminary data.</text>
</comment>
<evidence type="ECO:0000313" key="3">
    <source>
        <dbReference type="EMBL" id="THG94436.1"/>
    </source>
</evidence>
<dbReference type="AlphaFoldDB" id="A0A4S4K951"/>
<dbReference type="PANTHER" id="PTHR42024:SF1">
    <property type="entry name" value="AMINO ACID PERMEASE_ SLC12A DOMAIN-CONTAINING PROTEIN"/>
    <property type="match status" value="1"/>
</dbReference>
<feature type="region of interest" description="Disordered" evidence="1">
    <location>
        <begin position="329"/>
        <end position="383"/>
    </location>
</feature>
<keyword evidence="2" id="KW-0812">Transmembrane</keyword>
<feature type="transmembrane region" description="Helical" evidence="2">
    <location>
        <begin position="66"/>
        <end position="89"/>
    </location>
</feature>
<evidence type="ECO:0000256" key="1">
    <source>
        <dbReference type="SAM" id="MobiDB-lite"/>
    </source>
</evidence>
<accession>A0A4S4K951</accession>
<keyword evidence="4" id="KW-1185">Reference proteome</keyword>
<feature type="transmembrane region" description="Helical" evidence="2">
    <location>
        <begin position="138"/>
        <end position="162"/>
    </location>
</feature>
<name>A0A4S4K951_9APHY</name>
<feature type="transmembrane region" description="Helical" evidence="2">
    <location>
        <begin position="174"/>
        <end position="195"/>
    </location>
</feature>
<protein>
    <submittedName>
        <fullName evidence="3">Uncharacterized protein</fullName>
    </submittedName>
</protein>
<proteinExistence type="predicted"/>
<feature type="transmembrane region" description="Helical" evidence="2">
    <location>
        <begin position="284"/>
        <end position="306"/>
    </location>
</feature>
<gene>
    <name evidence="3" type="ORF">EW026_g7037</name>
</gene>
<reference evidence="3 4" key="1">
    <citation type="submission" date="2019-02" db="EMBL/GenBank/DDBJ databases">
        <title>Genome sequencing of the rare red list fungi Phlebia centrifuga.</title>
        <authorList>
            <person name="Buettner E."/>
            <person name="Kellner H."/>
        </authorList>
    </citation>
    <scope>NUCLEOTIDE SEQUENCE [LARGE SCALE GENOMIC DNA]</scope>
    <source>
        <strain evidence="3 4">DSM 108282</strain>
    </source>
</reference>
<evidence type="ECO:0000256" key="2">
    <source>
        <dbReference type="SAM" id="Phobius"/>
    </source>
</evidence>
<feature type="transmembrane region" description="Helical" evidence="2">
    <location>
        <begin position="253"/>
        <end position="278"/>
    </location>
</feature>
<keyword evidence="2" id="KW-1133">Transmembrane helix</keyword>
<sequence length="383" mass="42680">MANTTLDDAPSRSSSGSSSLSREKKEHPVSKATANVSEHTAADTPSYVPGPPPLNYTVRTRRRERYIIIFFALLFVESGILPLILFYSLRWGAHLSVTKNLAIITSLIGTVSGMKIAQRTYQLWFRDGHISRRPIGAGRWGVDCFHVLISIALWAFFVPLIIGSSLTPANVPTVTMALPCLMLTFCIPLLITGIFDRHIRFPFRVSSLPAGEVLPPLTYTIVEDIIAVDGGGGLEFRQAWRHRYEASRVMRHLLRVCSVAWGLSGFIIASVLIVAAWTAPTDTAYGLGYGIPWLWAMVSSAITVVYTQKELRKEAREWDADHVHRSISLHVKEHEGDREADRRHLETTRTRTESRPGVPSVQPGGRETTEHPVHRQNSADARV</sequence>
<evidence type="ECO:0000313" key="4">
    <source>
        <dbReference type="Proteomes" id="UP000309038"/>
    </source>
</evidence>
<organism evidence="3 4">
    <name type="scientific">Hermanssonia centrifuga</name>
    <dbReference type="NCBI Taxonomy" id="98765"/>
    <lineage>
        <taxon>Eukaryota</taxon>
        <taxon>Fungi</taxon>
        <taxon>Dikarya</taxon>
        <taxon>Basidiomycota</taxon>
        <taxon>Agaricomycotina</taxon>
        <taxon>Agaricomycetes</taxon>
        <taxon>Polyporales</taxon>
        <taxon>Meruliaceae</taxon>
        <taxon>Hermanssonia</taxon>
    </lineage>
</organism>
<feature type="compositionally biased region" description="Basic and acidic residues" evidence="1">
    <location>
        <begin position="329"/>
        <end position="354"/>
    </location>
</feature>
<feature type="region of interest" description="Disordered" evidence="1">
    <location>
        <begin position="1"/>
        <end position="48"/>
    </location>
</feature>
<keyword evidence="2" id="KW-0472">Membrane</keyword>
<dbReference type="EMBL" id="SGPJ01000447">
    <property type="protein sequence ID" value="THG94436.1"/>
    <property type="molecule type" value="Genomic_DNA"/>
</dbReference>